<dbReference type="PANTHER" id="PTHR47926:SF436">
    <property type="entry name" value="PENTATRICOPEPTIDE REPEAT-CONTAINING PROTEIN ELI1, CHLOROPLASTIC-LIKE ISOFORM X2"/>
    <property type="match status" value="1"/>
</dbReference>
<dbReference type="InterPro" id="IPR046960">
    <property type="entry name" value="PPR_At4g14850-like_plant"/>
</dbReference>
<name>A0AAE1RSB9_9SOLA</name>
<evidence type="ECO:0000313" key="3">
    <source>
        <dbReference type="Proteomes" id="UP001291623"/>
    </source>
</evidence>
<organism evidence="2 3">
    <name type="scientific">Anisodus tanguticus</name>
    <dbReference type="NCBI Taxonomy" id="243964"/>
    <lineage>
        <taxon>Eukaryota</taxon>
        <taxon>Viridiplantae</taxon>
        <taxon>Streptophyta</taxon>
        <taxon>Embryophyta</taxon>
        <taxon>Tracheophyta</taxon>
        <taxon>Spermatophyta</taxon>
        <taxon>Magnoliopsida</taxon>
        <taxon>eudicotyledons</taxon>
        <taxon>Gunneridae</taxon>
        <taxon>Pentapetalae</taxon>
        <taxon>asterids</taxon>
        <taxon>lamiids</taxon>
        <taxon>Solanales</taxon>
        <taxon>Solanaceae</taxon>
        <taxon>Solanoideae</taxon>
        <taxon>Hyoscyameae</taxon>
        <taxon>Anisodus</taxon>
    </lineage>
</organism>
<proteinExistence type="predicted"/>
<dbReference type="InterPro" id="IPR046848">
    <property type="entry name" value="E_motif"/>
</dbReference>
<dbReference type="Pfam" id="PF20431">
    <property type="entry name" value="E_motif"/>
    <property type="match status" value="1"/>
</dbReference>
<dbReference type="InterPro" id="IPR011990">
    <property type="entry name" value="TPR-like_helical_dom_sf"/>
</dbReference>
<dbReference type="GO" id="GO:0003723">
    <property type="term" value="F:RNA binding"/>
    <property type="evidence" value="ECO:0007669"/>
    <property type="project" value="InterPro"/>
</dbReference>
<dbReference type="Proteomes" id="UP001291623">
    <property type="component" value="Unassembled WGS sequence"/>
</dbReference>
<evidence type="ECO:0008006" key="4">
    <source>
        <dbReference type="Google" id="ProtNLM"/>
    </source>
</evidence>
<dbReference type="InterPro" id="IPR002885">
    <property type="entry name" value="PPR_rpt"/>
</dbReference>
<dbReference type="GO" id="GO:0009451">
    <property type="term" value="P:RNA modification"/>
    <property type="evidence" value="ECO:0007669"/>
    <property type="project" value="InterPro"/>
</dbReference>
<accession>A0AAE1RSB9</accession>
<keyword evidence="1" id="KW-0677">Repeat</keyword>
<sequence length="184" mass="20279">MNGDAMKSVQFFNRMIASGNQPNETTFVAVLSACSHAKMVDEGLLLFGRMDSVYGVEPRFEHRACVVCLLARAGKLEDAEKFIEENMGGIEKGDANVWGGLLGACRVYGDRIWRKLSNMKVADYGTYVLAYNMYKEAGWEMEAKCVRKLIEAMGIKKQPGCSVIEIDSSAELFGSQVVAANPMN</sequence>
<reference evidence="2" key="1">
    <citation type="submission" date="2023-12" db="EMBL/GenBank/DDBJ databases">
        <title>Genome assembly of Anisodus tanguticus.</title>
        <authorList>
            <person name="Wang Y.-J."/>
        </authorList>
    </citation>
    <scope>NUCLEOTIDE SEQUENCE</scope>
    <source>
        <strain evidence="2">KB-2021</strain>
        <tissue evidence="2">Leaf</tissue>
    </source>
</reference>
<keyword evidence="3" id="KW-1185">Reference proteome</keyword>
<evidence type="ECO:0000256" key="1">
    <source>
        <dbReference type="ARBA" id="ARBA00022737"/>
    </source>
</evidence>
<evidence type="ECO:0000313" key="2">
    <source>
        <dbReference type="EMBL" id="KAK4356983.1"/>
    </source>
</evidence>
<dbReference type="AlphaFoldDB" id="A0AAE1RSB9"/>
<comment type="caution">
    <text evidence="2">The sequence shown here is derived from an EMBL/GenBank/DDBJ whole genome shotgun (WGS) entry which is preliminary data.</text>
</comment>
<dbReference type="Gene3D" id="1.25.40.10">
    <property type="entry name" value="Tetratricopeptide repeat domain"/>
    <property type="match status" value="1"/>
</dbReference>
<dbReference type="Pfam" id="PF01535">
    <property type="entry name" value="PPR"/>
    <property type="match status" value="1"/>
</dbReference>
<dbReference type="PANTHER" id="PTHR47926">
    <property type="entry name" value="PENTATRICOPEPTIDE REPEAT-CONTAINING PROTEIN"/>
    <property type="match status" value="1"/>
</dbReference>
<dbReference type="EMBL" id="JAVYJV010000012">
    <property type="protein sequence ID" value="KAK4356983.1"/>
    <property type="molecule type" value="Genomic_DNA"/>
</dbReference>
<dbReference type="NCBIfam" id="TIGR00756">
    <property type="entry name" value="PPR"/>
    <property type="match status" value="1"/>
</dbReference>
<gene>
    <name evidence="2" type="ORF">RND71_022593</name>
</gene>
<protein>
    <recommendedName>
        <fullName evidence="4">Pentatricopeptide repeat-containing protein</fullName>
    </recommendedName>
</protein>